<evidence type="ECO:0000256" key="4">
    <source>
        <dbReference type="ARBA" id="ARBA00022827"/>
    </source>
</evidence>
<keyword evidence="5" id="KW-0560">Oxidoreductase</keyword>
<evidence type="ECO:0000259" key="6">
    <source>
        <dbReference type="PROSITE" id="PS51387"/>
    </source>
</evidence>
<dbReference type="Gene3D" id="3.30.43.10">
    <property type="entry name" value="Uridine Diphospho-n-acetylenolpyruvylglucosamine Reductase, domain 2"/>
    <property type="match status" value="1"/>
</dbReference>
<protein>
    <submittedName>
        <fullName evidence="7">FAD-binding oxidoreductase</fullName>
    </submittedName>
</protein>
<dbReference type="InterPro" id="IPR016166">
    <property type="entry name" value="FAD-bd_PCMH"/>
</dbReference>
<evidence type="ECO:0000256" key="3">
    <source>
        <dbReference type="ARBA" id="ARBA00022630"/>
    </source>
</evidence>
<dbReference type="PROSITE" id="PS51387">
    <property type="entry name" value="FAD_PCMH"/>
    <property type="match status" value="1"/>
</dbReference>
<sequence length="452" mass="47693">MTYDILKSRIRGTVITVFDADHAAACDALIWNGRKPARQARVIVRAADAADVQEAVRYAAANGLGLSARTGGHHFTGIAAKADMVIDLGGLDTLRIDVAAREATIGPAATNTRLASALERHGLAFPVGHCGSVPMGGYLLGGGIGWNSNDWGFACHSVISVDVVLADGRLVTASKDAHQDIFWAVRGAGPAFFGIVTAYRIALREAPRAMTTLVRVYPASRVAEVAAWAEAAVERAPTIVEFTAKVEQSPAGPMIAAIATVFASSEAEAHAILNDFGQDAPENPVAVMGPMPTCFQTLYGITGASAPAGARYGVDCAWSEADIEPVLAQIALAVGRAPSPKSFGLVTLRSNARPLPAISAFSVAGRLFAATYGVWEDEEADQANMTWLRDLSANLELLSTGAYVGEADLDRPGRNLPTLSAAAQRDLETLRARHDPNRLFRRQTAVANRRAA</sequence>
<evidence type="ECO:0000313" key="8">
    <source>
        <dbReference type="Proteomes" id="UP001595973"/>
    </source>
</evidence>
<dbReference type="Gene3D" id="3.30.465.10">
    <property type="match status" value="1"/>
</dbReference>
<keyword evidence="4" id="KW-0274">FAD</keyword>
<dbReference type="InterPro" id="IPR050416">
    <property type="entry name" value="FAD-linked_Oxidoreductase"/>
</dbReference>
<accession>A0ABV9KJU5</accession>
<keyword evidence="8" id="KW-1185">Reference proteome</keyword>
<dbReference type="RefSeq" id="WP_380719461.1">
    <property type="nucleotide sequence ID" value="NZ_JBHSGI010000024.1"/>
</dbReference>
<evidence type="ECO:0000256" key="2">
    <source>
        <dbReference type="ARBA" id="ARBA00005466"/>
    </source>
</evidence>
<dbReference type="InterPro" id="IPR006094">
    <property type="entry name" value="Oxid_FAD_bind_N"/>
</dbReference>
<dbReference type="InterPro" id="IPR016167">
    <property type="entry name" value="FAD-bd_PCMH_sub1"/>
</dbReference>
<feature type="domain" description="FAD-binding PCMH-type" evidence="6">
    <location>
        <begin position="34"/>
        <end position="206"/>
    </location>
</feature>
<name>A0ABV9KJU5_9RHOB</name>
<dbReference type="InterPro" id="IPR036318">
    <property type="entry name" value="FAD-bd_PCMH-like_sf"/>
</dbReference>
<comment type="caution">
    <text evidence="7">The sequence shown here is derived from an EMBL/GenBank/DDBJ whole genome shotgun (WGS) entry which is preliminary data.</text>
</comment>
<proteinExistence type="inferred from homology"/>
<dbReference type="InterPro" id="IPR016169">
    <property type="entry name" value="FAD-bd_PCMH_sub2"/>
</dbReference>
<dbReference type="PANTHER" id="PTHR42973">
    <property type="entry name" value="BINDING OXIDOREDUCTASE, PUTATIVE (AFU_ORTHOLOGUE AFUA_1G17690)-RELATED"/>
    <property type="match status" value="1"/>
</dbReference>
<organism evidence="7 8">
    <name type="scientific">Seohaeicola nanhaiensis</name>
    <dbReference type="NCBI Taxonomy" id="1387282"/>
    <lineage>
        <taxon>Bacteria</taxon>
        <taxon>Pseudomonadati</taxon>
        <taxon>Pseudomonadota</taxon>
        <taxon>Alphaproteobacteria</taxon>
        <taxon>Rhodobacterales</taxon>
        <taxon>Roseobacteraceae</taxon>
        <taxon>Seohaeicola</taxon>
    </lineage>
</organism>
<gene>
    <name evidence="7" type="ORF">ACFO5X_17950</name>
</gene>
<dbReference type="SUPFAM" id="SSF56176">
    <property type="entry name" value="FAD-binding/transporter-associated domain-like"/>
    <property type="match status" value="1"/>
</dbReference>
<dbReference type="Pfam" id="PF01565">
    <property type="entry name" value="FAD_binding_4"/>
    <property type="match status" value="1"/>
</dbReference>
<dbReference type="EMBL" id="JBHSGI010000024">
    <property type="protein sequence ID" value="MFC4670452.1"/>
    <property type="molecule type" value="Genomic_DNA"/>
</dbReference>
<evidence type="ECO:0000256" key="5">
    <source>
        <dbReference type="ARBA" id="ARBA00023002"/>
    </source>
</evidence>
<comment type="similarity">
    <text evidence="2">Belongs to the oxygen-dependent FAD-linked oxidoreductase family.</text>
</comment>
<dbReference type="Proteomes" id="UP001595973">
    <property type="component" value="Unassembled WGS sequence"/>
</dbReference>
<keyword evidence="3" id="KW-0285">Flavoprotein</keyword>
<evidence type="ECO:0000256" key="1">
    <source>
        <dbReference type="ARBA" id="ARBA00001974"/>
    </source>
</evidence>
<dbReference type="PANTHER" id="PTHR42973:SF39">
    <property type="entry name" value="FAD-BINDING PCMH-TYPE DOMAIN-CONTAINING PROTEIN"/>
    <property type="match status" value="1"/>
</dbReference>
<reference evidence="8" key="1">
    <citation type="journal article" date="2019" name="Int. J. Syst. Evol. Microbiol.">
        <title>The Global Catalogue of Microorganisms (GCM) 10K type strain sequencing project: providing services to taxonomists for standard genome sequencing and annotation.</title>
        <authorList>
            <consortium name="The Broad Institute Genomics Platform"/>
            <consortium name="The Broad Institute Genome Sequencing Center for Infectious Disease"/>
            <person name="Wu L."/>
            <person name="Ma J."/>
        </authorList>
    </citation>
    <scope>NUCLEOTIDE SEQUENCE [LARGE SCALE GENOMIC DNA]</scope>
    <source>
        <strain evidence="8">CGMCC 4.7283</strain>
    </source>
</reference>
<comment type="cofactor">
    <cofactor evidence="1">
        <name>FAD</name>
        <dbReference type="ChEBI" id="CHEBI:57692"/>
    </cofactor>
</comment>
<dbReference type="Gene3D" id="3.40.462.20">
    <property type="match status" value="1"/>
</dbReference>
<evidence type="ECO:0000313" key="7">
    <source>
        <dbReference type="EMBL" id="MFC4670452.1"/>
    </source>
</evidence>